<evidence type="ECO:0000256" key="2">
    <source>
        <dbReference type="SAM" id="Phobius"/>
    </source>
</evidence>
<feature type="region of interest" description="Disordered" evidence="1">
    <location>
        <begin position="416"/>
        <end position="472"/>
    </location>
</feature>
<gene>
    <name evidence="3" type="ORF">CFIMG_004142RA</name>
</gene>
<feature type="transmembrane region" description="Helical" evidence="2">
    <location>
        <begin position="288"/>
        <end position="312"/>
    </location>
</feature>
<keyword evidence="2" id="KW-0472">Membrane</keyword>
<name>A0A2C5WJ83_9PEZI</name>
<evidence type="ECO:0000313" key="3">
    <source>
        <dbReference type="EMBL" id="PHH49768.1"/>
    </source>
</evidence>
<feature type="compositionally biased region" description="Low complexity" evidence="1">
    <location>
        <begin position="18"/>
        <end position="31"/>
    </location>
</feature>
<organism evidence="3 4">
    <name type="scientific">Ceratocystis fimbriata CBS 114723</name>
    <dbReference type="NCBI Taxonomy" id="1035309"/>
    <lineage>
        <taxon>Eukaryota</taxon>
        <taxon>Fungi</taxon>
        <taxon>Dikarya</taxon>
        <taxon>Ascomycota</taxon>
        <taxon>Pezizomycotina</taxon>
        <taxon>Sordariomycetes</taxon>
        <taxon>Hypocreomycetidae</taxon>
        <taxon>Microascales</taxon>
        <taxon>Ceratocystidaceae</taxon>
        <taxon>Ceratocystis</taxon>
    </lineage>
</organism>
<sequence>MTQQEDKKRPAALDLKPSRSLSSESSTSSLDSLKHPRTPRFVEATAVHSPIDGKSPFTDPKVADVGFGYIQNAPTQTTYLAPPMSPLKSALRSPTAPRRFADGPLSPTFREEQIVEKHEVLTDKEQARDVKVKGRVRLAKFALRFVNFGCSLIILAMISSTLAIFNSTRSLPTQSSMPAWAKGTSTWPQILVLSMACISLTACLIVFFAYCKGGHRRAEKVQTYYTMFAIGWFILSMILWAISAGIFQYKRNNSNNKDIWGWSCVDNKRSQVFSDKVDYALVCRLQNWALICMIIEIVVEVICIALYTFIFYRYYTKRRLRKTMDSRDKARSDMYLAQLRMQSAPNTPGFGPKSPALSNYAFSPRFAPANFASMNDIESQTLAKESPFTPGNRVVEPPSQFETSLKPALTLSPSVPFKLQAPPPKAPSATPKASNNGLSPITPTSPPFPTDVIYGSPAKARTPSPPPSLPTVAPVAADEPVYESVPIPGAYAEGYTHAR</sequence>
<feature type="compositionally biased region" description="Basic and acidic residues" evidence="1">
    <location>
        <begin position="1"/>
        <end position="11"/>
    </location>
</feature>
<keyword evidence="2" id="KW-0812">Transmembrane</keyword>
<reference evidence="3 4" key="1">
    <citation type="journal article" date="2013" name="Fungal Biol.">
        <title>Analysis of microsatellite markers in the genome of the plant pathogen Ceratocystis fimbriata.</title>
        <authorList>
            <person name="Simpson M.C."/>
            <person name="Wilken P.M."/>
            <person name="Coetzee M.P."/>
            <person name="Wingfield M.J."/>
            <person name="Wingfield B.D."/>
        </authorList>
    </citation>
    <scope>NUCLEOTIDE SEQUENCE [LARGE SCALE GENOMIC DNA]</scope>
    <source>
        <strain evidence="3 4">CBS 114723</strain>
    </source>
</reference>
<feature type="transmembrane region" description="Helical" evidence="2">
    <location>
        <begin position="141"/>
        <end position="166"/>
    </location>
</feature>
<dbReference type="PANTHER" id="PTHR42069:SF1">
    <property type="entry name" value="MARVEL DOMAIN-CONTAINING PROTEIN"/>
    <property type="match status" value="1"/>
</dbReference>
<protein>
    <recommendedName>
        <fullName evidence="5">MARVEL domain-containing protein</fullName>
    </recommendedName>
</protein>
<evidence type="ECO:0000313" key="4">
    <source>
        <dbReference type="Proteomes" id="UP000222788"/>
    </source>
</evidence>
<keyword evidence="4" id="KW-1185">Reference proteome</keyword>
<evidence type="ECO:0008006" key="5">
    <source>
        <dbReference type="Google" id="ProtNLM"/>
    </source>
</evidence>
<feature type="compositionally biased region" description="Low complexity" evidence="1">
    <location>
        <begin position="427"/>
        <end position="442"/>
    </location>
</feature>
<accession>A0A2C5WJ83</accession>
<dbReference type="PANTHER" id="PTHR42069">
    <property type="entry name" value="HYPHAL ANASTAMOSIS-8 PROTEIN"/>
    <property type="match status" value="1"/>
</dbReference>
<dbReference type="Proteomes" id="UP000222788">
    <property type="component" value="Unassembled WGS sequence"/>
</dbReference>
<comment type="caution">
    <text evidence="3">The sequence shown here is derived from an EMBL/GenBank/DDBJ whole genome shotgun (WGS) entry which is preliminary data.</text>
</comment>
<feature type="transmembrane region" description="Helical" evidence="2">
    <location>
        <begin position="186"/>
        <end position="211"/>
    </location>
</feature>
<proteinExistence type="predicted"/>
<dbReference type="EMBL" id="APWK03000170">
    <property type="protein sequence ID" value="PHH49768.1"/>
    <property type="molecule type" value="Genomic_DNA"/>
</dbReference>
<dbReference type="AlphaFoldDB" id="A0A2C5WJ83"/>
<feature type="transmembrane region" description="Helical" evidence="2">
    <location>
        <begin position="223"/>
        <end position="247"/>
    </location>
</feature>
<dbReference type="STRING" id="1035309.A0A2C5WJ83"/>
<evidence type="ECO:0000256" key="1">
    <source>
        <dbReference type="SAM" id="MobiDB-lite"/>
    </source>
</evidence>
<reference evidence="3 4" key="2">
    <citation type="journal article" date="2013" name="IMA Fungus">
        <title>IMA Genome-F 1: Ceratocystis fimbriata: Draft nuclear genome sequence for the plant pathogen, Ceratocystis fimbriata.</title>
        <authorList>
            <person name="Wilken P.M."/>
            <person name="Steenkamp E.T."/>
            <person name="Wingfield M.J."/>
            <person name="de Beer Z.W."/>
            <person name="Wingfield B.D."/>
        </authorList>
    </citation>
    <scope>NUCLEOTIDE SEQUENCE [LARGE SCALE GENOMIC DNA]</scope>
    <source>
        <strain evidence="3 4">CBS 114723</strain>
    </source>
</reference>
<dbReference type="OrthoDB" id="5420724at2759"/>
<keyword evidence="2" id="KW-1133">Transmembrane helix</keyword>
<feature type="region of interest" description="Disordered" evidence="1">
    <location>
        <begin position="1"/>
        <end position="38"/>
    </location>
</feature>